<dbReference type="NCBIfam" id="NF006184">
    <property type="entry name" value="PRK08319.1"/>
    <property type="match status" value="1"/>
</dbReference>
<comment type="function">
    <text evidence="13">Part of the energy-coupling factor (ECF) transporter complex CbiMNOQ involved in cobalt import.</text>
</comment>
<keyword evidence="3 13" id="KW-0171">Cobalt transport</keyword>
<evidence type="ECO:0000256" key="5">
    <source>
        <dbReference type="ARBA" id="ARBA00022475"/>
    </source>
</evidence>
<keyword evidence="7 13" id="KW-0812">Transmembrane</keyword>
<feature type="transmembrane region" description="Helical" evidence="13">
    <location>
        <begin position="80"/>
        <end position="97"/>
    </location>
</feature>
<feature type="transmembrane region" description="Helical" evidence="13">
    <location>
        <begin position="214"/>
        <end position="240"/>
    </location>
</feature>
<dbReference type="UniPathway" id="UPA00148"/>
<dbReference type="KEGG" id="bsen:DP114_04820"/>
<evidence type="ECO:0000256" key="3">
    <source>
        <dbReference type="ARBA" id="ARBA00022426"/>
    </source>
</evidence>
<dbReference type="GO" id="GO:0009236">
    <property type="term" value="P:cobalamin biosynthetic process"/>
    <property type="evidence" value="ECO:0007669"/>
    <property type="project" value="UniProtKB-UniRule"/>
</dbReference>
<evidence type="ECO:0000256" key="11">
    <source>
        <dbReference type="ARBA" id="ARBA00023285"/>
    </source>
</evidence>
<comment type="pathway">
    <text evidence="2 13">Cofactor biosynthesis; adenosylcobalamin biosynthesis.</text>
</comment>
<feature type="transmembrane region" description="Helical" evidence="13">
    <location>
        <begin position="49"/>
        <end position="68"/>
    </location>
</feature>
<dbReference type="PANTHER" id="PTHR43627:SF1">
    <property type="entry name" value="COBALT TRANSPORT PROTEIN CBIM"/>
    <property type="match status" value="1"/>
</dbReference>
<dbReference type="AlphaFoldDB" id="A0A856M980"/>
<evidence type="ECO:0000256" key="6">
    <source>
        <dbReference type="ARBA" id="ARBA00022573"/>
    </source>
</evidence>
<evidence type="ECO:0000256" key="4">
    <source>
        <dbReference type="ARBA" id="ARBA00022448"/>
    </source>
</evidence>
<dbReference type="InterPro" id="IPR018024">
    <property type="entry name" value="CbiM"/>
</dbReference>
<keyword evidence="8 13" id="KW-1133">Transmembrane helix</keyword>
<dbReference type="Gene3D" id="1.10.1760.20">
    <property type="match status" value="1"/>
</dbReference>
<name>A0A856M980_9CYAN</name>
<evidence type="ECO:0000256" key="13">
    <source>
        <dbReference type="HAMAP-Rule" id="MF_01462"/>
    </source>
</evidence>
<dbReference type="GO" id="GO:0015087">
    <property type="term" value="F:cobalt ion transmembrane transporter activity"/>
    <property type="evidence" value="ECO:0007669"/>
    <property type="project" value="UniProtKB-UniRule"/>
</dbReference>
<dbReference type="NCBIfam" id="TIGR00123">
    <property type="entry name" value="cbiM"/>
    <property type="match status" value="1"/>
</dbReference>
<keyword evidence="15" id="KW-1185">Reference proteome</keyword>
<evidence type="ECO:0000256" key="2">
    <source>
        <dbReference type="ARBA" id="ARBA00004953"/>
    </source>
</evidence>
<organism evidence="14 15">
    <name type="scientific">Brasilonema sennae CENA114</name>
    <dbReference type="NCBI Taxonomy" id="415709"/>
    <lineage>
        <taxon>Bacteria</taxon>
        <taxon>Bacillati</taxon>
        <taxon>Cyanobacteriota</taxon>
        <taxon>Cyanophyceae</taxon>
        <taxon>Nostocales</taxon>
        <taxon>Scytonemataceae</taxon>
        <taxon>Brasilonema</taxon>
        <taxon>Bromeliae group (in: Brasilonema)</taxon>
    </lineage>
</organism>
<evidence type="ECO:0000256" key="9">
    <source>
        <dbReference type="ARBA" id="ARBA00023065"/>
    </source>
</evidence>
<comment type="subunit">
    <text evidence="13">Forms an energy-coupling factor (ECF) transporter complex composed of an ATP-binding protein (A component, CbiO), a transmembrane protein (T component, CbiQ) and 2 possible substrate-capture proteins (S components, CbiM and CbiN) of unknown stoichimetry.</text>
</comment>
<dbReference type="RefSeq" id="WP_169263589.1">
    <property type="nucleotide sequence ID" value="NZ_CAWOXK010000001.1"/>
</dbReference>
<feature type="transmembrane region" description="Helical" evidence="13">
    <location>
        <begin position="117"/>
        <end position="138"/>
    </location>
</feature>
<feature type="transmembrane region" description="Helical" evidence="13">
    <location>
        <begin position="176"/>
        <end position="202"/>
    </location>
</feature>
<evidence type="ECO:0000256" key="12">
    <source>
        <dbReference type="ARBA" id="ARBA00060918"/>
    </source>
</evidence>
<evidence type="ECO:0000256" key="8">
    <source>
        <dbReference type="ARBA" id="ARBA00022989"/>
    </source>
</evidence>
<evidence type="ECO:0000313" key="15">
    <source>
        <dbReference type="Proteomes" id="UP000503129"/>
    </source>
</evidence>
<accession>A0A856M980</accession>
<keyword evidence="5 13" id="KW-1003">Cell membrane</keyword>
<keyword evidence="10 13" id="KW-0472">Membrane</keyword>
<comment type="subcellular location">
    <subcellularLocation>
        <location evidence="1">Cell inner membrane</location>
        <topology evidence="1">Multi-pass membrane protein</topology>
    </subcellularLocation>
    <subcellularLocation>
        <location evidence="13">Cell membrane</location>
        <topology evidence="13">Multi-pass membrane protein</topology>
    </subcellularLocation>
</comment>
<evidence type="ECO:0000313" key="14">
    <source>
        <dbReference type="EMBL" id="QDL07318.1"/>
    </source>
</evidence>
<evidence type="ECO:0000256" key="1">
    <source>
        <dbReference type="ARBA" id="ARBA00004429"/>
    </source>
</evidence>
<comment type="similarity">
    <text evidence="12 13">Belongs to the CbiM family.</text>
</comment>
<protein>
    <recommendedName>
        <fullName evidence="13">Cobalt transport protein CbiM</fullName>
    </recommendedName>
    <alternativeName>
        <fullName evidence="13">Energy-coupling factor transporter probable substrate-capture protein CbiM</fullName>
        <shortName evidence="13">ECF transporter S component CbiM</shortName>
    </alternativeName>
</protein>
<dbReference type="InterPro" id="IPR002751">
    <property type="entry name" value="CbiM/NikMN"/>
</dbReference>
<feature type="transmembrane region" description="Helical" evidence="13">
    <location>
        <begin position="12"/>
        <end position="29"/>
    </location>
</feature>
<dbReference type="PANTHER" id="PTHR43627">
    <property type="match status" value="1"/>
</dbReference>
<evidence type="ECO:0000256" key="7">
    <source>
        <dbReference type="ARBA" id="ARBA00022692"/>
    </source>
</evidence>
<dbReference type="Pfam" id="PF01891">
    <property type="entry name" value="CbiM"/>
    <property type="match status" value="1"/>
</dbReference>
<keyword evidence="11 13" id="KW-0170">Cobalt</keyword>
<keyword evidence="6 13" id="KW-0169">Cobalamin biosynthesis</keyword>
<dbReference type="HAMAP" id="MF_01462">
    <property type="entry name" value="CbiM"/>
    <property type="match status" value="1"/>
</dbReference>
<dbReference type="EMBL" id="CP030118">
    <property type="protein sequence ID" value="QDL07318.1"/>
    <property type="molecule type" value="Genomic_DNA"/>
</dbReference>
<dbReference type="GO" id="GO:0043190">
    <property type="term" value="C:ATP-binding cassette (ABC) transporter complex"/>
    <property type="evidence" value="ECO:0007669"/>
    <property type="project" value="InterPro"/>
</dbReference>
<keyword evidence="4 13" id="KW-0813">Transport</keyword>
<evidence type="ECO:0000256" key="10">
    <source>
        <dbReference type="ARBA" id="ARBA00023136"/>
    </source>
</evidence>
<dbReference type="FunFam" id="1.10.1760.20:FF:000001">
    <property type="entry name" value="Cobalt transport protein CbiM"/>
    <property type="match status" value="1"/>
</dbReference>
<dbReference type="Proteomes" id="UP000503129">
    <property type="component" value="Chromosome"/>
</dbReference>
<proteinExistence type="inferred from homology"/>
<gene>
    <name evidence="13" type="primary">cbiM</name>
    <name evidence="14" type="ORF">DP114_04820</name>
</gene>
<keyword evidence="9 13" id="KW-0406">Ion transport</keyword>
<reference evidence="14 15" key="1">
    <citation type="submission" date="2018-06" db="EMBL/GenBank/DDBJ databases">
        <title>Comparative genomics of Brasilonema spp. strains.</title>
        <authorList>
            <person name="Alvarenga D.O."/>
            <person name="Fiore M.F."/>
            <person name="Varani A.M."/>
        </authorList>
    </citation>
    <scope>NUCLEOTIDE SEQUENCE [LARGE SCALE GENOMIC DNA]</scope>
    <source>
        <strain evidence="14 15">CENA114</strain>
    </source>
</reference>
<sequence>MLKTIPKSKGRVRLVSLILMAVVSFYLIVCLPKPAYAMHIMEGFLPPGWAIFWWVVALPFFILGLRSLTRITKATPELKLLLALAGAFTFVLSALKMPSVTGSCSHPTGTGLGAVLFGPLAMSVLGSLVLLFQALLLAHGGLTTLGANAFSMAIVGPFVAFWLYRLVMQSGKQRLAIFIASAVADLTTYIVTSVQLALAFPAATGGFMASFIKFAGIFAVTQVPLAISEGLLTVLVWNWLSNYGHQELEMLNLMKPKTE</sequence>
<feature type="transmembrane region" description="Helical" evidence="13">
    <location>
        <begin position="145"/>
        <end position="164"/>
    </location>
</feature>